<evidence type="ECO:0000256" key="2">
    <source>
        <dbReference type="SAM" id="Phobius"/>
    </source>
</evidence>
<gene>
    <name evidence="3" type="ORF">ACFFGH_22740</name>
</gene>
<sequence>MTKENPPAIDPRYDPVFQRGFAGAAAHARIRAVETPKEARPLAGQRSEPPRAAGFRAPSEERVDPFVVPPATAAAHDEMLAEEAAPQTQTEFPVAGRMVLRGNPWVATLWVVGVLLITAGFFGTWRSQSIYVGATPVDDMNEIVTMEVLDLLSPPLMLVGLLVLAGVLFLHAIAWRARRAEDEDEDEDV</sequence>
<dbReference type="RefSeq" id="WP_386672601.1">
    <property type="nucleotide sequence ID" value="NZ_JBHLTG010000006.1"/>
</dbReference>
<keyword evidence="2" id="KW-1133">Transmembrane helix</keyword>
<comment type="caution">
    <text evidence="3">The sequence shown here is derived from an EMBL/GenBank/DDBJ whole genome shotgun (WGS) entry which is preliminary data.</text>
</comment>
<evidence type="ECO:0000313" key="3">
    <source>
        <dbReference type="EMBL" id="MFC0680658.1"/>
    </source>
</evidence>
<keyword evidence="2" id="KW-0812">Transmembrane</keyword>
<feature type="transmembrane region" description="Helical" evidence="2">
    <location>
        <begin position="156"/>
        <end position="175"/>
    </location>
</feature>
<accession>A0ABV6RUL4</accession>
<protein>
    <recommendedName>
        <fullName evidence="5">DUF1206 domain-containing protein</fullName>
    </recommendedName>
</protein>
<feature type="transmembrane region" description="Helical" evidence="2">
    <location>
        <begin position="105"/>
        <end position="125"/>
    </location>
</feature>
<evidence type="ECO:0000313" key="4">
    <source>
        <dbReference type="Proteomes" id="UP001589896"/>
    </source>
</evidence>
<dbReference type="EMBL" id="JBHLTG010000006">
    <property type="protein sequence ID" value="MFC0680658.1"/>
    <property type="molecule type" value="Genomic_DNA"/>
</dbReference>
<reference evidence="3 4" key="1">
    <citation type="submission" date="2024-09" db="EMBL/GenBank/DDBJ databases">
        <authorList>
            <person name="Sun Q."/>
            <person name="Mori K."/>
        </authorList>
    </citation>
    <scope>NUCLEOTIDE SEQUENCE [LARGE SCALE GENOMIC DNA]</scope>
    <source>
        <strain evidence="3 4">KCTC 23076</strain>
    </source>
</reference>
<evidence type="ECO:0000256" key="1">
    <source>
        <dbReference type="SAM" id="MobiDB-lite"/>
    </source>
</evidence>
<keyword evidence="2" id="KW-0472">Membrane</keyword>
<dbReference type="Proteomes" id="UP001589896">
    <property type="component" value="Unassembled WGS sequence"/>
</dbReference>
<organism evidence="3 4">
    <name type="scientific">Lysobacter korlensis</name>
    <dbReference type="NCBI Taxonomy" id="553636"/>
    <lineage>
        <taxon>Bacteria</taxon>
        <taxon>Pseudomonadati</taxon>
        <taxon>Pseudomonadota</taxon>
        <taxon>Gammaproteobacteria</taxon>
        <taxon>Lysobacterales</taxon>
        <taxon>Lysobacteraceae</taxon>
        <taxon>Lysobacter</taxon>
    </lineage>
</organism>
<feature type="region of interest" description="Disordered" evidence="1">
    <location>
        <begin position="32"/>
        <end position="59"/>
    </location>
</feature>
<proteinExistence type="predicted"/>
<evidence type="ECO:0008006" key="5">
    <source>
        <dbReference type="Google" id="ProtNLM"/>
    </source>
</evidence>
<name>A0ABV6RUL4_9GAMM</name>
<keyword evidence="4" id="KW-1185">Reference proteome</keyword>